<dbReference type="InterPro" id="IPR035994">
    <property type="entry name" value="Nucleoside_phosphorylase_sf"/>
</dbReference>
<gene>
    <name evidence="5" type="ORF">PEVE_00012897</name>
</gene>
<dbReference type="InterPro" id="IPR027417">
    <property type="entry name" value="P-loop_NTPase"/>
</dbReference>
<feature type="region of interest" description="Disordered" evidence="3">
    <location>
        <begin position="1483"/>
        <end position="1514"/>
    </location>
</feature>
<dbReference type="SUPFAM" id="SSF52047">
    <property type="entry name" value="RNI-like"/>
    <property type="match status" value="1"/>
</dbReference>
<proteinExistence type="predicted"/>
<reference evidence="5 6" key="1">
    <citation type="submission" date="2022-05" db="EMBL/GenBank/DDBJ databases">
        <authorList>
            <consortium name="Genoscope - CEA"/>
            <person name="William W."/>
        </authorList>
    </citation>
    <scope>NUCLEOTIDE SEQUENCE [LARGE SCALE GENOMIC DNA]</scope>
</reference>
<name>A0ABN8RM75_9CNID</name>
<keyword evidence="1" id="KW-0547">Nucleotide-binding</keyword>
<evidence type="ECO:0000313" key="6">
    <source>
        <dbReference type="Proteomes" id="UP001159427"/>
    </source>
</evidence>
<evidence type="ECO:0000256" key="1">
    <source>
        <dbReference type="ARBA" id="ARBA00022741"/>
    </source>
</evidence>
<feature type="region of interest" description="Disordered" evidence="3">
    <location>
        <begin position="1353"/>
        <end position="1387"/>
    </location>
</feature>
<dbReference type="PROSITE" id="PS50837">
    <property type="entry name" value="NACHT"/>
    <property type="match status" value="1"/>
</dbReference>
<dbReference type="Gene3D" id="3.40.50.1580">
    <property type="entry name" value="Nucleoside phosphorylase domain"/>
    <property type="match status" value="1"/>
</dbReference>
<feature type="region of interest" description="Disordered" evidence="3">
    <location>
        <begin position="1403"/>
        <end position="1459"/>
    </location>
</feature>
<keyword evidence="6" id="KW-1185">Reference proteome</keyword>
<evidence type="ECO:0000256" key="2">
    <source>
        <dbReference type="ARBA" id="ARBA00022840"/>
    </source>
</evidence>
<protein>
    <recommendedName>
        <fullName evidence="4">NACHT domain-containing protein</fullName>
    </recommendedName>
</protein>
<dbReference type="SUPFAM" id="SSF53167">
    <property type="entry name" value="Purine and uridine phosphorylases"/>
    <property type="match status" value="1"/>
</dbReference>
<dbReference type="Pfam" id="PF05729">
    <property type="entry name" value="NACHT"/>
    <property type="match status" value="1"/>
</dbReference>
<dbReference type="Gene3D" id="3.40.50.300">
    <property type="entry name" value="P-loop containing nucleotide triphosphate hydrolases"/>
    <property type="match status" value="1"/>
</dbReference>
<comment type="caution">
    <text evidence="5">The sequence shown here is derived from an EMBL/GenBank/DDBJ whole genome shotgun (WGS) entry which is preliminary data.</text>
</comment>
<dbReference type="Gene3D" id="3.80.10.10">
    <property type="entry name" value="Ribonuclease Inhibitor"/>
    <property type="match status" value="1"/>
</dbReference>
<keyword evidence="2" id="KW-0067">ATP-binding</keyword>
<dbReference type="InterPro" id="IPR007111">
    <property type="entry name" value="NACHT_NTPase"/>
</dbReference>
<dbReference type="PANTHER" id="PTHR46312:SF2">
    <property type="entry name" value="NUCLEOTIDE-BINDING OLIGOMERIZATION DOMAIN-CONTAINING PROTEIN 2-LIKE"/>
    <property type="match status" value="1"/>
</dbReference>
<evidence type="ECO:0000313" key="5">
    <source>
        <dbReference type="EMBL" id="CAH3180372.1"/>
    </source>
</evidence>
<feature type="domain" description="NACHT" evidence="4">
    <location>
        <begin position="344"/>
        <end position="467"/>
    </location>
</feature>
<evidence type="ECO:0000259" key="4">
    <source>
        <dbReference type="PROSITE" id="PS50837"/>
    </source>
</evidence>
<sequence>MRDLPDKLNPWSDVQLPVDILLLTVEDCEFLACYAFLKNSFKSYDQNLGFVYFGTMGETGEEALKVALMKCYKGSSGPGGSQNVIKNAVMQLRPKAAFLVGSCQGINPEHTKRGDVVVSSKLSTEQFATPVRRNIGNLILFSAGGWNPPLKDPVGEKTVQVHRDSDIFSGSPFITKQRHMSQSRVIAVETEGEGLFAAAHDMNIEWVIVKGISHFSDDSNTSDDSWKSFASIMAASVMSNMLNNPVIFKEWPHYEDLTAKNQPGKQMPDSVCLEECQKQLQSLYETSSKVRIIPWDQNSAVDIDKVYTDLSWVMDDRTPRGVIQEELDHYTEIFAHREPRRAPKRILVYGQPGIGKTVFTKKATFDWSQQRYSDTLGAFDLVLLVRLRDVSNLQDVPSILRACEVLDSNGAISVHNLYDYVCRHQEKVLLILDGYDEYVYNSKNESPVFKIWKKSQLRDCCVVITSREMKAETLTNFSDAQFKIDGFNYQRQEEFARRFLKDDKDIEEFFMYLWQHNLSELAQIPLLLLMLCLLWTKTTREELPKERAHIFSQFMTTMFDHMCEKKSAESVSAKDYSDELYALGRLAFEALLQGQLYFPVSQLPAGYSLIERLIEVGLFQVLNMASLNREKGVYFIHKSVQEYLAGNFLKEELTSRKAESTNSLLKLESVEKIREMFEVLQFAAQLSEEAAREIVIHLGMKSGLKEFKFDNETPSQWDLSEEQRDFINLCNVFFFNFSAEIRKNLFPTFLSSLGGVLVIDKEQLNIIVQEKLVQTTETPNYVFFNYKTYTEQDYSNLIILTQQLNAVIVSSAGEKKASEILSNLTWRRIDEFFLKKEENKAHLYLDKIDKNERRKIPFPCDIIKALISKQETTKKTNMNGDESSEESSSSCCSKRHGLSRVWRIQAYDVNRSEVEQMSEIMPFVTAPQWIYVWGEDGEMFDAEVTESLLRRIPTTHKLKELTLCDINVTSSPAVEFINNLFVKAPNLEWLSMSWNPLLGAGVDSLIKHLSCAPHLKELGLLGVKMTPQQVMDLTSAIKQHGNITRLLSSYHDFKGNPKPEREWPSEGYWNMYYPSLFSHASNESQPQRQQFPAATCLGIHDSPFFAREQDTVGTFPAPPDPTGEVFCPLALPLPPYVTPVAFTLYLYVNLWDLILIFFSLGAPIPTSHFSSRSLAPFSEHPHRYRVLESPLLSWQPRSTFPGYPYPRSSGISTVALPSVHSGYLPVRGMQDPPQQRVQPQNTMPCDLNLEGSAVTYPQEIPTFVPPHGMQGARLHGLQPQITMSDDSYLIGPGVSTHTHSTVNLESLLPHETLRSPQYGFHSQSASPSYPHLQFSGPVTSSVIHTPVIPGNRMRAPLLTSQPQSTSSGDPYLSGRVTPSVTHPQVIPGYSYPYGNRMRTQLLAPQPQSASSGGLHLSGPVTSSVTHPAVNPGYSYPYGNDMRAPLQAPQSQSASPGDSFISGPITASVTHLPVIPGFLSPHGILSSPLPGMQGGSSEVQHEQNPATESATRPSQ</sequence>
<feature type="compositionally biased region" description="Polar residues" evidence="3">
    <location>
        <begin position="1358"/>
        <end position="1368"/>
    </location>
</feature>
<dbReference type="EMBL" id="CALNXI010001957">
    <property type="protein sequence ID" value="CAH3180372.1"/>
    <property type="molecule type" value="Genomic_DNA"/>
</dbReference>
<dbReference type="InterPro" id="IPR032675">
    <property type="entry name" value="LRR_dom_sf"/>
</dbReference>
<feature type="compositionally biased region" description="Polar residues" evidence="3">
    <location>
        <begin position="1494"/>
        <end position="1514"/>
    </location>
</feature>
<dbReference type="SUPFAM" id="SSF52540">
    <property type="entry name" value="P-loop containing nucleoside triphosphate hydrolases"/>
    <property type="match status" value="1"/>
</dbReference>
<evidence type="ECO:0000256" key="3">
    <source>
        <dbReference type="SAM" id="MobiDB-lite"/>
    </source>
</evidence>
<organism evidence="5 6">
    <name type="scientific">Porites evermanni</name>
    <dbReference type="NCBI Taxonomy" id="104178"/>
    <lineage>
        <taxon>Eukaryota</taxon>
        <taxon>Metazoa</taxon>
        <taxon>Cnidaria</taxon>
        <taxon>Anthozoa</taxon>
        <taxon>Hexacorallia</taxon>
        <taxon>Scleractinia</taxon>
        <taxon>Fungiina</taxon>
        <taxon>Poritidae</taxon>
        <taxon>Porites</taxon>
    </lineage>
</organism>
<dbReference type="PANTHER" id="PTHR46312">
    <property type="entry name" value="NACHT DOMAIN-CONTAINING PROTEIN"/>
    <property type="match status" value="1"/>
</dbReference>
<dbReference type="Proteomes" id="UP001159427">
    <property type="component" value="Unassembled WGS sequence"/>
</dbReference>
<accession>A0ABN8RM75</accession>